<accession>A0A2R4ALW2</accession>
<gene>
    <name evidence="1" type="ORF">AhSzq1_134</name>
</gene>
<keyword evidence="2" id="KW-1185">Reference proteome</keyword>
<protein>
    <submittedName>
        <fullName evidence="1">A2 protein</fullName>
    </submittedName>
</protein>
<dbReference type="Proteomes" id="UP000244741">
    <property type="component" value="Segment"/>
</dbReference>
<reference evidence="1 2" key="1">
    <citation type="submission" date="2017-12" db="EMBL/GenBank/DDBJ databases">
        <title>Genomic characterization of T5-related Aeromonas hydrophila phages AhSzq-1 and AhSzw-1 and proposal to be two new species.</title>
        <authorList>
            <person name="Chen L."/>
            <person name="Yuan S."/>
            <person name="Ma Y."/>
        </authorList>
    </citation>
    <scope>NUCLEOTIDE SEQUENCE [LARGE SCALE GENOMIC DNA]</scope>
    <source>
        <strain evidence="1">Seawater</strain>
    </source>
</reference>
<evidence type="ECO:0000313" key="1">
    <source>
        <dbReference type="EMBL" id="AVR76027.1"/>
    </source>
</evidence>
<organism evidence="1 2">
    <name type="scientific">Aeromonas phage AhSzq-1</name>
    <dbReference type="NCBI Taxonomy" id="2138298"/>
    <lineage>
        <taxon>Viruses</taxon>
        <taxon>Duplodnaviria</taxon>
        <taxon>Heunggongvirae</taxon>
        <taxon>Uroviricota</taxon>
        <taxon>Caudoviricetes</taxon>
        <taxon>Demerecviridae</taxon>
        <taxon>Shenzhenvirus</taxon>
        <taxon>Shenzhenvirus AhSzq1</taxon>
    </lineage>
</organism>
<sequence length="145" mass="15324">MTTNKNAPKAFKWDEKNAAAVVAAYKAQIEKDEGKVETANSKAFLLDLAASVGAASDRSVRQKLAQMGEYIKGEAKSTAGTTGSTRQKKLVLASLISDEIIKKDPTVGDNAAEIFASLEHAGRPALLALLALLQGRPIGNEDLEA</sequence>
<proteinExistence type="predicted"/>
<evidence type="ECO:0000313" key="2">
    <source>
        <dbReference type="Proteomes" id="UP000244741"/>
    </source>
</evidence>
<name>A0A2R4ALW2_9CAUD</name>
<dbReference type="EMBL" id="MG676224">
    <property type="protein sequence ID" value="AVR76027.1"/>
    <property type="molecule type" value="Genomic_DNA"/>
</dbReference>